<keyword evidence="4" id="KW-1185">Reference proteome</keyword>
<evidence type="ECO:0000256" key="1">
    <source>
        <dbReference type="SAM" id="MobiDB-lite"/>
    </source>
</evidence>
<reference evidence="3 4" key="1">
    <citation type="submission" date="2016-05" db="EMBL/GenBank/DDBJ databases">
        <title>Genome sequencing reveals origins of a unique bacterial endosymbiosis in the earliest lineages of terrestrial Fungi.</title>
        <authorList>
            <consortium name="DOE Joint Genome Institute"/>
            <person name="Uehling J."/>
            <person name="Gryganskyi A."/>
            <person name="Hameed K."/>
            <person name="Tschaplinski T."/>
            <person name="Misztal P."/>
            <person name="Wu S."/>
            <person name="Desiro A."/>
            <person name="Vande Pol N."/>
            <person name="Du Z.-Y."/>
            <person name="Zienkiewicz A."/>
            <person name="Zienkiewicz K."/>
            <person name="Morin E."/>
            <person name="Tisserant E."/>
            <person name="Splivallo R."/>
            <person name="Hainaut M."/>
            <person name="Henrissat B."/>
            <person name="Ohm R."/>
            <person name="Kuo A."/>
            <person name="Yan J."/>
            <person name="Lipzen A."/>
            <person name="Nolan M."/>
            <person name="Labutti K."/>
            <person name="Barry K."/>
            <person name="Goldstein A."/>
            <person name="Labbe J."/>
            <person name="Schadt C."/>
            <person name="Tuskan G."/>
            <person name="Grigoriev I."/>
            <person name="Martin F."/>
            <person name="Vilgalys R."/>
            <person name="Bonito G."/>
        </authorList>
    </citation>
    <scope>NUCLEOTIDE SEQUENCE [LARGE SCALE GENOMIC DNA]</scope>
    <source>
        <strain evidence="3 4">AG-77</strain>
    </source>
</reference>
<feature type="region of interest" description="Disordered" evidence="1">
    <location>
        <begin position="133"/>
        <end position="154"/>
    </location>
</feature>
<gene>
    <name evidence="3" type="ORF">K457DRAFT_125987</name>
</gene>
<evidence type="ECO:0000313" key="3">
    <source>
        <dbReference type="EMBL" id="OAQ29256.1"/>
    </source>
</evidence>
<name>A0A197JXT3_9FUNG</name>
<feature type="transmembrane region" description="Helical" evidence="2">
    <location>
        <begin position="54"/>
        <end position="74"/>
    </location>
</feature>
<keyword evidence="2" id="KW-1133">Transmembrane helix</keyword>
<accession>A0A197JXT3</accession>
<keyword evidence="2" id="KW-0472">Membrane</keyword>
<dbReference type="OrthoDB" id="10662158at2759"/>
<sequence>MRPSLHQQAPSATCGKLFCLHKCVTTMPLKTPSETPPIDSTYCSSVRLIRNVSAVATIVGTVVLLNIIGLMVLVGEYSSYWFMMSLERSCLGGFCTSRVGYAIWGTLFSVLSVVLEILGRELLADLQKYERQSQQPRGSPEVREWPTKKKNRRSKNATMIIEQIDQFTFNRSQITTIRYHSELLLADWKSNIKYQKSNAQERTPIGRY</sequence>
<protein>
    <submittedName>
        <fullName evidence="3">Uncharacterized protein</fullName>
    </submittedName>
</protein>
<keyword evidence="2" id="KW-0812">Transmembrane</keyword>
<dbReference type="EMBL" id="KV442042">
    <property type="protein sequence ID" value="OAQ29256.1"/>
    <property type="molecule type" value="Genomic_DNA"/>
</dbReference>
<organism evidence="3 4">
    <name type="scientific">Linnemannia elongata AG-77</name>
    <dbReference type="NCBI Taxonomy" id="1314771"/>
    <lineage>
        <taxon>Eukaryota</taxon>
        <taxon>Fungi</taxon>
        <taxon>Fungi incertae sedis</taxon>
        <taxon>Mucoromycota</taxon>
        <taxon>Mortierellomycotina</taxon>
        <taxon>Mortierellomycetes</taxon>
        <taxon>Mortierellales</taxon>
        <taxon>Mortierellaceae</taxon>
        <taxon>Linnemannia</taxon>
    </lineage>
</organism>
<evidence type="ECO:0000313" key="4">
    <source>
        <dbReference type="Proteomes" id="UP000078512"/>
    </source>
</evidence>
<feature type="transmembrane region" description="Helical" evidence="2">
    <location>
        <begin position="101"/>
        <end position="119"/>
    </location>
</feature>
<proteinExistence type="predicted"/>
<evidence type="ECO:0000256" key="2">
    <source>
        <dbReference type="SAM" id="Phobius"/>
    </source>
</evidence>
<dbReference type="Proteomes" id="UP000078512">
    <property type="component" value="Unassembled WGS sequence"/>
</dbReference>
<dbReference type="AlphaFoldDB" id="A0A197JXT3"/>